<dbReference type="EMBL" id="CAJNOR010003736">
    <property type="protein sequence ID" value="CAF1442969.1"/>
    <property type="molecule type" value="Genomic_DNA"/>
</dbReference>
<dbReference type="Proteomes" id="UP000663828">
    <property type="component" value="Unassembled WGS sequence"/>
</dbReference>
<comment type="caution">
    <text evidence="2">The sequence shown here is derived from an EMBL/GenBank/DDBJ whole genome shotgun (WGS) entry which is preliminary data.</text>
</comment>
<organism evidence="2 3">
    <name type="scientific">Adineta ricciae</name>
    <name type="common">Rotifer</name>
    <dbReference type="NCBI Taxonomy" id="249248"/>
    <lineage>
        <taxon>Eukaryota</taxon>
        <taxon>Metazoa</taxon>
        <taxon>Spiralia</taxon>
        <taxon>Gnathifera</taxon>
        <taxon>Rotifera</taxon>
        <taxon>Eurotatoria</taxon>
        <taxon>Bdelloidea</taxon>
        <taxon>Adinetida</taxon>
        <taxon>Adinetidae</taxon>
        <taxon>Adineta</taxon>
    </lineage>
</organism>
<evidence type="ECO:0000313" key="3">
    <source>
        <dbReference type="Proteomes" id="UP000663828"/>
    </source>
</evidence>
<feature type="transmembrane region" description="Helical" evidence="1">
    <location>
        <begin position="49"/>
        <end position="68"/>
    </location>
</feature>
<name>A0A815P0E3_ADIRI</name>
<sequence length="169" mass="19231">MLIFLKFQFDVTCLFGLRHTVEMMIVYGLGATLASTLIPLVIERISLTILVSFSTCFHCLTLALLFFSRAQNINYISPLIIKYILFLSFGIVIGLWSTVAVYYLCDSTKFSSSSRFAQSLAIRSLGRIIAYTCTLLLCQLLLFYINAICLLLLFAFLFICYCCCREKKQ</sequence>
<feature type="transmembrane region" description="Helical" evidence="1">
    <location>
        <begin position="143"/>
        <end position="164"/>
    </location>
</feature>
<dbReference type="AlphaFoldDB" id="A0A815P0E3"/>
<accession>A0A815P0E3</accession>
<feature type="transmembrane region" description="Helical" evidence="1">
    <location>
        <begin position="80"/>
        <end position="104"/>
    </location>
</feature>
<evidence type="ECO:0000256" key="1">
    <source>
        <dbReference type="SAM" id="Phobius"/>
    </source>
</evidence>
<keyword evidence="1" id="KW-0472">Membrane</keyword>
<keyword evidence="3" id="KW-1185">Reference proteome</keyword>
<keyword evidence="1" id="KW-0812">Transmembrane</keyword>
<dbReference type="InterPro" id="IPR036259">
    <property type="entry name" value="MFS_trans_sf"/>
</dbReference>
<protein>
    <submittedName>
        <fullName evidence="2">Uncharacterized protein</fullName>
    </submittedName>
</protein>
<proteinExistence type="predicted"/>
<reference evidence="2" key="1">
    <citation type="submission" date="2021-02" db="EMBL/GenBank/DDBJ databases">
        <authorList>
            <person name="Nowell W R."/>
        </authorList>
    </citation>
    <scope>NUCLEOTIDE SEQUENCE</scope>
</reference>
<keyword evidence="1" id="KW-1133">Transmembrane helix</keyword>
<gene>
    <name evidence="2" type="ORF">XAT740_LOCUS36430</name>
</gene>
<dbReference type="SUPFAM" id="SSF103473">
    <property type="entry name" value="MFS general substrate transporter"/>
    <property type="match status" value="1"/>
</dbReference>
<feature type="transmembrane region" description="Helical" evidence="1">
    <location>
        <begin position="24"/>
        <end position="42"/>
    </location>
</feature>
<evidence type="ECO:0000313" key="2">
    <source>
        <dbReference type="EMBL" id="CAF1442969.1"/>
    </source>
</evidence>